<dbReference type="SUPFAM" id="SSF90123">
    <property type="entry name" value="ABC transporter transmembrane region"/>
    <property type="match status" value="1"/>
</dbReference>
<dbReference type="SUPFAM" id="SSF52540">
    <property type="entry name" value="P-loop containing nucleoside triphosphate hydrolases"/>
    <property type="match status" value="1"/>
</dbReference>
<accession>A0ABW0FGA0</accession>
<keyword evidence="3" id="KW-0547">Nucleotide-binding</keyword>
<keyword evidence="2 7" id="KW-0812">Transmembrane</keyword>
<dbReference type="SMART" id="SM00382">
    <property type="entry name" value="AAA"/>
    <property type="match status" value="1"/>
</dbReference>
<feature type="transmembrane region" description="Helical" evidence="7">
    <location>
        <begin position="53"/>
        <end position="73"/>
    </location>
</feature>
<evidence type="ECO:0000256" key="4">
    <source>
        <dbReference type="ARBA" id="ARBA00022840"/>
    </source>
</evidence>
<dbReference type="InterPro" id="IPR036640">
    <property type="entry name" value="ABC1_TM_sf"/>
</dbReference>
<evidence type="ECO:0000256" key="3">
    <source>
        <dbReference type="ARBA" id="ARBA00022741"/>
    </source>
</evidence>
<evidence type="ECO:0000313" key="10">
    <source>
        <dbReference type="EMBL" id="MFC5298452.1"/>
    </source>
</evidence>
<feature type="domain" description="ABC transmembrane type-1" evidence="9">
    <location>
        <begin position="22"/>
        <end position="298"/>
    </location>
</feature>
<dbReference type="InterPro" id="IPR039421">
    <property type="entry name" value="Type_1_exporter"/>
</dbReference>
<sequence length="541" mass="57383">MKTILRLLPLIATRRGLFIETAIWSAFTQASVLGISLGIAWTVGHVVAGRPVSILVAGGALSSLAVFASLAAWRESWVSHDLAYRLIATLRGRVFDSLRRSLPFRTRHRRTGDLTTTVIAGIETLEWLYAHTVAQALSALLVLGISTVVSITIHPILLLIWVPLLTIGVTVPLITARRARRDGDDLTAGAAALRSEVLDTIRGMRELAGAGALEKQLDRLTEDTRALARAQTREASRLGAERGIADITLALAALGAILIILVDRASIAPADIPLAVTVAVAGLGPAAQIADLLRNAGTLRAAAERITGILEHPPAVHATTHPHRPDPAPELGLVFDRVGFAYDGGERVLDDFSMQIRPGETVALVGPSGAGKTTAARLALRMWDVDAGSIRIDGTDLRDIPDDELRQVISTVPQSSPLQRGTIRSNIILGNPDAPDDAIQKAASAAGLFDPNTNLPSGLDTPIGEHGTGISGGQRARVGIARALLNNPRVLVLDEPTASLDPEADAAIMDFLNRSEDRAVLLIAHRPDTIATTNRIIRLGA</sequence>
<dbReference type="PANTHER" id="PTHR24221:SF654">
    <property type="entry name" value="ATP-BINDING CASSETTE SUB-FAMILY B MEMBER 6"/>
    <property type="match status" value="1"/>
</dbReference>
<dbReference type="EMBL" id="JBHSLN010000066">
    <property type="protein sequence ID" value="MFC5298452.1"/>
    <property type="molecule type" value="Genomic_DNA"/>
</dbReference>
<dbReference type="PROSITE" id="PS50929">
    <property type="entry name" value="ABC_TM1F"/>
    <property type="match status" value="1"/>
</dbReference>
<evidence type="ECO:0000256" key="7">
    <source>
        <dbReference type="SAM" id="Phobius"/>
    </source>
</evidence>
<dbReference type="PROSITE" id="PS00211">
    <property type="entry name" value="ABC_TRANSPORTER_1"/>
    <property type="match status" value="1"/>
</dbReference>
<dbReference type="PROSITE" id="PS50893">
    <property type="entry name" value="ABC_TRANSPORTER_2"/>
    <property type="match status" value="1"/>
</dbReference>
<dbReference type="InterPro" id="IPR027417">
    <property type="entry name" value="P-loop_NTPase"/>
</dbReference>
<dbReference type="InterPro" id="IPR003593">
    <property type="entry name" value="AAA+_ATPase"/>
</dbReference>
<evidence type="ECO:0000313" key="11">
    <source>
        <dbReference type="Proteomes" id="UP001595937"/>
    </source>
</evidence>
<dbReference type="InterPro" id="IPR017871">
    <property type="entry name" value="ABC_transporter-like_CS"/>
</dbReference>
<dbReference type="Pfam" id="PF00005">
    <property type="entry name" value="ABC_tran"/>
    <property type="match status" value="1"/>
</dbReference>
<feature type="transmembrane region" description="Helical" evidence="7">
    <location>
        <begin position="127"/>
        <end position="149"/>
    </location>
</feature>
<keyword evidence="4 10" id="KW-0067">ATP-binding</keyword>
<feature type="transmembrane region" description="Helical" evidence="7">
    <location>
        <begin position="155"/>
        <end position="174"/>
    </location>
</feature>
<comment type="subcellular location">
    <subcellularLocation>
        <location evidence="1">Cell membrane</location>
        <topology evidence="1">Multi-pass membrane protein</topology>
    </subcellularLocation>
</comment>
<organism evidence="10 11">
    <name type="scientific">Brachybacterium tyrofermentans</name>
    <dbReference type="NCBI Taxonomy" id="47848"/>
    <lineage>
        <taxon>Bacteria</taxon>
        <taxon>Bacillati</taxon>
        <taxon>Actinomycetota</taxon>
        <taxon>Actinomycetes</taxon>
        <taxon>Micrococcales</taxon>
        <taxon>Dermabacteraceae</taxon>
        <taxon>Brachybacterium</taxon>
    </lineage>
</organism>
<gene>
    <name evidence="10" type="ORF">ACFPK8_13110</name>
</gene>
<evidence type="ECO:0000256" key="5">
    <source>
        <dbReference type="ARBA" id="ARBA00022989"/>
    </source>
</evidence>
<evidence type="ECO:0000256" key="6">
    <source>
        <dbReference type="ARBA" id="ARBA00023136"/>
    </source>
</evidence>
<dbReference type="GO" id="GO:0005524">
    <property type="term" value="F:ATP binding"/>
    <property type="evidence" value="ECO:0007669"/>
    <property type="project" value="UniProtKB-KW"/>
</dbReference>
<dbReference type="Gene3D" id="3.40.50.300">
    <property type="entry name" value="P-loop containing nucleotide triphosphate hydrolases"/>
    <property type="match status" value="1"/>
</dbReference>
<protein>
    <submittedName>
        <fullName evidence="10">ABC transporter ATP-binding protein</fullName>
    </submittedName>
</protein>
<feature type="domain" description="ABC transporter" evidence="8">
    <location>
        <begin position="333"/>
        <end position="539"/>
    </location>
</feature>
<dbReference type="RefSeq" id="WP_343926429.1">
    <property type="nucleotide sequence ID" value="NZ_BAAAIR010000098.1"/>
</dbReference>
<keyword evidence="5 7" id="KW-1133">Transmembrane helix</keyword>
<evidence type="ECO:0000259" key="8">
    <source>
        <dbReference type="PROSITE" id="PS50893"/>
    </source>
</evidence>
<evidence type="ECO:0000256" key="2">
    <source>
        <dbReference type="ARBA" id="ARBA00022692"/>
    </source>
</evidence>
<dbReference type="PANTHER" id="PTHR24221">
    <property type="entry name" value="ATP-BINDING CASSETTE SUB-FAMILY B"/>
    <property type="match status" value="1"/>
</dbReference>
<feature type="transmembrane region" description="Helical" evidence="7">
    <location>
        <begin position="21"/>
        <end position="41"/>
    </location>
</feature>
<dbReference type="Proteomes" id="UP001595937">
    <property type="component" value="Unassembled WGS sequence"/>
</dbReference>
<dbReference type="InterPro" id="IPR003439">
    <property type="entry name" value="ABC_transporter-like_ATP-bd"/>
</dbReference>
<dbReference type="InterPro" id="IPR011527">
    <property type="entry name" value="ABC1_TM_dom"/>
</dbReference>
<reference evidence="11" key="1">
    <citation type="journal article" date="2019" name="Int. J. Syst. Evol. Microbiol.">
        <title>The Global Catalogue of Microorganisms (GCM) 10K type strain sequencing project: providing services to taxonomists for standard genome sequencing and annotation.</title>
        <authorList>
            <consortium name="The Broad Institute Genomics Platform"/>
            <consortium name="The Broad Institute Genome Sequencing Center for Infectious Disease"/>
            <person name="Wu L."/>
            <person name="Ma J."/>
        </authorList>
    </citation>
    <scope>NUCLEOTIDE SEQUENCE [LARGE SCALE GENOMIC DNA]</scope>
    <source>
        <strain evidence="11">CGMCC 1.16455</strain>
    </source>
</reference>
<keyword evidence="6 7" id="KW-0472">Membrane</keyword>
<dbReference type="Pfam" id="PF00664">
    <property type="entry name" value="ABC_membrane"/>
    <property type="match status" value="1"/>
</dbReference>
<dbReference type="Gene3D" id="1.20.1560.10">
    <property type="entry name" value="ABC transporter type 1, transmembrane domain"/>
    <property type="match status" value="1"/>
</dbReference>
<evidence type="ECO:0000259" key="9">
    <source>
        <dbReference type="PROSITE" id="PS50929"/>
    </source>
</evidence>
<evidence type="ECO:0000256" key="1">
    <source>
        <dbReference type="ARBA" id="ARBA00004651"/>
    </source>
</evidence>
<dbReference type="GeneID" id="303299212"/>
<feature type="transmembrane region" description="Helical" evidence="7">
    <location>
        <begin position="243"/>
        <end position="262"/>
    </location>
</feature>
<comment type="caution">
    <text evidence="10">The sequence shown here is derived from an EMBL/GenBank/DDBJ whole genome shotgun (WGS) entry which is preliminary data.</text>
</comment>
<name>A0ABW0FGA0_9MICO</name>
<proteinExistence type="predicted"/>
<keyword evidence="11" id="KW-1185">Reference proteome</keyword>